<dbReference type="RefSeq" id="WP_075935079.1">
    <property type="nucleotide sequence ID" value="NZ_BSSG01000004.1"/>
</dbReference>
<evidence type="ECO:0008006" key="3">
    <source>
        <dbReference type="Google" id="ProtNLM"/>
    </source>
</evidence>
<protein>
    <recommendedName>
        <fullName evidence="3">Sce7726 family protein</fullName>
    </recommendedName>
</protein>
<proteinExistence type="predicted"/>
<keyword evidence="2" id="KW-1185">Reference proteome</keyword>
<accession>A0A1I1UFJ6</accession>
<organism evidence="1 2">
    <name type="scientific">Pseudomonas straminea</name>
    <dbReference type="NCBI Taxonomy" id="47882"/>
    <lineage>
        <taxon>Bacteria</taxon>
        <taxon>Pseudomonadati</taxon>
        <taxon>Pseudomonadota</taxon>
        <taxon>Gammaproteobacteria</taxon>
        <taxon>Pseudomonadales</taxon>
        <taxon>Pseudomonadaceae</taxon>
        <taxon>Phytopseudomonas</taxon>
    </lineage>
</organism>
<gene>
    <name evidence="1" type="ORF">SAMN05216372_103177</name>
</gene>
<dbReference type="EMBL" id="FOMO01000003">
    <property type="protein sequence ID" value="SFD67543.1"/>
    <property type="molecule type" value="Genomic_DNA"/>
</dbReference>
<sequence length="295" mass="33424">MLTTRDAARLFSSKRIAEIASGDFSYLLDIAALYQNSLEENFTAAEVIDHAYSELSRNYRGEYFYKNTVAERLLLGRHSVNTATVLPEFRVGRSKADCVILNGTSTCYEIKSDFDNLDRLPEQLSFYRKIFDKTYVVVGKAHLNKVQGLCRNDIGIIELTPKKSLRITREAEVSKDPVDISILMRSLRVSEYKEIASTVSKSNIDYSNTEIFSACEEILKNSPPEDVRKAFCSTLKKSRKVEGAYVLSLPRSLLMAGIGFKLRANQKRDLVENLNKTFSKDALCTTQFYEVSNLN</sequence>
<reference evidence="2" key="1">
    <citation type="submission" date="2016-10" db="EMBL/GenBank/DDBJ databases">
        <authorList>
            <person name="Varghese N."/>
            <person name="Submissions S."/>
        </authorList>
    </citation>
    <scope>NUCLEOTIDE SEQUENCE [LARGE SCALE GENOMIC DNA]</scope>
    <source>
        <strain evidence="2">JCM 2783</strain>
    </source>
</reference>
<name>A0A1I1UFJ6_PSEOC</name>
<dbReference type="AlphaFoldDB" id="A0A1I1UFJ6"/>
<evidence type="ECO:0000313" key="2">
    <source>
        <dbReference type="Proteomes" id="UP000243950"/>
    </source>
</evidence>
<dbReference type="NCBIfam" id="NF033832">
    <property type="entry name" value="sce7726_fam"/>
    <property type="match status" value="1"/>
</dbReference>
<dbReference type="InterPro" id="IPR047729">
    <property type="entry name" value="Sce7726-like"/>
</dbReference>
<evidence type="ECO:0000313" key="1">
    <source>
        <dbReference type="EMBL" id="SFD67543.1"/>
    </source>
</evidence>
<dbReference type="Proteomes" id="UP000243950">
    <property type="component" value="Unassembled WGS sequence"/>
</dbReference>